<dbReference type="Proteomes" id="UP000504617">
    <property type="component" value="Unplaced"/>
</dbReference>
<dbReference type="Gene3D" id="2.60.40.1180">
    <property type="entry name" value="Golgi alpha-mannosidase II"/>
    <property type="match status" value="1"/>
</dbReference>
<reference evidence="3" key="1">
    <citation type="submission" date="2025-08" db="UniProtKB">
        <authorList>
            <consortium name="RefSeq"/>
        </authorList>
    </citation>
    <scope>IDENTIFICATION</scope>
    <source>
        <tissue evidence="3">Skeletal muscle</tissue>
    </source>
</reference>
<proteinExistence type="predicted"/>
<dbReference type="GeneID" id="106544213"/>
<dbReference type="AlphaFoldDB" id="A0A6I9XPG5"/>
<keyword evidence="2" id="KW-1185">Reference proteome</keyword>
<gene>
    <name evidence="3" type="primary">LOC106544213</name>
</gene>
<dbReference type="RefSeq" id="XP_013915897.1">
    <property type="nucleotide sequence ID" value="XM_014060422.1"/>
</dbReference>
<organism evidence="2 3">
    <name type="scientific">Thamnophis sirtalis</name>
    <dbReference type="NCBI Taxonomy" id="35019"/>
    <lineage>
        <taxon>Eukaryota</taxon>
        <taxon>Metazoa</taxon>
        <taxon>Chordata</taxon>
        <taxon>Craniata</taxon>
        <taxon>Vertebrata</taxon>
        <taxon>Euteleostomi</taxon>
        <taxon>Lepidosauria</taxon>
        <taxon>Squamata</taxon>
        <taxon>Bifurcata</taxon>
        <taxon>Unidentata</taxon>
        <taxon>Episquamata</taxon>
        <taxon>Toxicofera</taxon>
        <taxon>Serpentes</taxon>
        <taxon>Colubroidea</taxon>
        <taxon>Colubridae</taxon>
        <taxon>Natricinae</taxon>
        <taxon>Thamnophis</taxon>
    </lineage>
</organism>
<sequence>MGLTVALDDNGAAQGLLYWDDGTTIDAYEKGLYLLHTFNVSQNVLDIRIAHQGYFDPNNLKFGEVKVLGAQFNSSQSVVVLQNDAVIPSPHKVIYSSTKQVRKQ</sequence>
<feature type="domain" description="DUF5110" evidence="1">
    <location>
        <begin position="3"/>
        <end position="57"/>
    </location>
</feature>
<dbReference type="OrthoDB" id="5839090at2759"/>
<dbReference type="InterPro" id="IPR013780">
    <property type="entry name" value="Glyco_hydro_b"/>
</dbReference>
<name>A0A6I9XPG5_9SAUR</name>
<dbReference type="Pfam" id="PF17137">
    <property type="entry name" value="DUF5110"/>
    <property type="match status" value="1"/>
</dbReference>
<evidence type="ECO:0000313" key="3">
    <source>
        <dbReference type="RefSeq" id="XP_013915897.1"/>
    </source>
</evidence>
<protein>
    <submittedName>
        <fullName evidence="3">Maltase-glucoamylase, intestinal-like</fullName>
    </submittedName>
</protein>
<evidence type="ECO:0000313" key="2">
    <source>
        <dbReference type="Proteomes" id="UP000504617"/>
    </source>
</evidence>
<accession>A0A6I9XPG5</accession>
<evidence type="ECO:0000259" key="1">
    <source>
        <dbReference type="Pfam" id="PF17137"/>
    </source>
</evidence>
<dbReference type="InterPro" id="IPR033403">
    <property type="entry name" value="DUF5110"/>
</dbReference>
<dbReference type="KEGG" id="tsr:106544213"/>